<protein>
    <recommendedName>
        <fullName evidence="2">Tetratricopeptide repeat protein 38</fullName>
    </recommendedName>
</protein>
<comment type="similarity">
    <text evidence="1">Belongs to the TTC38 family.</text>
</comment>
<accession>A0A1Q8SNJ4</accession>
<dbReference type="Proteomes" id="UP000186878">
    <property type="component" value="Unassembled WGS sequence"/>
</dbReference>
<proteinExistence type="inferred from homology"/>
<dbReference type="Gene3D" id="1.25.40.10">
    <property type="entry name" value="Tetratricopeptide repeat domain"/>
    <property type="match status" value="1"/>
</dbReference>
<dbReference type="CDD" id="cd05804">
    <property type="entry name" value="StaR_like"/>
    <property type="match status" value="1"/>
</dbReference>
<evidence type="ECO:0000256" key="3">
    <source>
        <dbReference type="ARBA" id="ARBA00022737"/>
    </source>
</evidence>
<gene>
    <name evidence="5" type="ORF">BTW07_16880</name>
</gene>
<dbReference type="EMBL" id="MSDO01000026">
    <property type="protein sequence ID" value="OLO03007.1"/>
    <property type="molecule type" value="Genomic_DNA"/>
</dbReference>
<name>A0A1Q8SNJ4_9GAMM</name>
<dbReference type="RefSeq" id="WP_075571348.1">
    <property type="nucleotide sequence ID" value="NZ_MSDO01000026.1"/>
</dbReference>
<comment type="caution">
    <text evidence="5">The sequence shown here is derived from an EMBL/GenBank/DDBJ whole genome shotgun (WGS) entry which is preliminary data.</text>
</comment>
<sequence length="451" mass="50086">MATDVYGLSVTASSDSVDALNTAVNDYYAWKGDPVALLMDAAKADPKFSLGYSASASLLLLSGFTRENPMVVEALEGAQRAIGEANLRELQHLEAAKAWADGEMIRATTTWEDILLDNPRDALALRFCHDTYFYLGASQTIRDSVARVLPYWSENDPGYGYVLGQYAFGLEECGELRQAETAAYRAIEINEEDGWAVHAIAHVLETESRQEEGISFLRNSQPAWSKAHALAAHNGWHLALYLIEQRRFAEVLASYDRFVQPTIAGDAILDLVDAASLLWRIELAGGNVGERWRDISRQWMTHVDEHVLVFNDLHIAFCAARSPDADDAMRLRASLDRYDREGMGDNHRITRSIGRDIIEAVLAFADGSYHRCVDLLLPLRYDATRIGGSHAQRDIINQTLIVAAERAGRLTLARALLNERLAQRPTEATRQQLTQVVSALTVGHSSSALRM</sequence>
<dbReference type="PANTHER" id="PTHR16263">
    <property type="entry name" value="TETRATRICOPEPTIDE REPEAT PROTEIN 38"/>
    <property type="match status" value="1"/>
</dbReference>
<dbReference type="PANTHER" id="PTHR16263:SF4">
    <property type="entry name" value="TETRATRICOPEPTIDE REPEAT PROTEIN 38"/>
    <property type="match status" value="1"/>
</dbReference>
<keyword evidence="4" id="KW-0802">TPR repeat</keyword>
<keyword evidence="3" id="KW-0677">Repeat</keyword>
<evidence type="ECO:0000256" key="2">
    <source>
        <dbReference type="ARBA" id="ARBA00019992"/>
    </source>
</evidence>
<keyword evidence="6" id="KW-1185">Reference proteome</keyword>
<dbReference type="AlphaFoldDB" id="A0A1Q8SNJ4"/>
<reference evidence="5 6" key="1">
    <citation type="submission" date="2016-12" db="EMBL/GenBank/DDBJ databases">
        <title>Draft genome sequences of strains Salinicola socius SMB35, Salinicola sp. MH3R3-1 and Chromohalobacter sp. SMB17 from the Verkhnekamsk potash mining region of Russia.</title>
        <authorList>
            <person name="Mavrodi D.V."/>
            <person name="Olsson B.E."/>
            <person name="Korsakova E.S."/>
            <person name="Pyankova A."/>
            <person name="Mavrodi O.V."/>
            <person name="Plotnikova E.G."/>
        </authorList>
    </citation>
    <scope>NUCLEOTIDE SEQUENCE [LARGE SCALE GENOMIC DNA]</scope>
    <source>
        <strain evidence="5 6">SMB35</strain>
    </source>
</reference>
<evidence type="ECO:0000313" key="6">
    <source>
        <dbReference type="Proteomes" id="UP000186878"/>
    </source>
</evidence>
<evidence type="ECO:0000313" key="5">
    <source>
        <dbReference type="EMBL" id="OLO03007.1"/>
    </source>
</evidence>
<dbReference type="InterPro" id="IPR033891">
    <property type="entry name" value="TTC38"/>
</dbReference>
<dbReference type="OrthoDB" id="9815900at2"/>
<evidence type="ECO:0000256" key="4">
    <source>
        <dbReference type="ARBA" id="ARBA00022803"/>
    </source>
</evidence>
<dbReference type="InterPro" id="IPR011990">
    <property type="entry name" value="TPR-like_helical_dom_sf"/>
</dbReference>
<organism evidence="5 6">
    <name type="scientific">Salinicola socius</name>
    <dbReference type="NCBI Taxonomy" id="404433"/>
    <lineage>
        <taxon>Bacteria</taxon>
        <taxon>Pseudomonadati</taxon>
        <taxon>Pseudomonadota</taxon>
        <taxon>Gammaproteobacteria</taxon>
        <taxon>Oceanospirillales</taxon>
        <taxon>Halomonadaceae</taxon>
        <taxon>Salinicola</taxon>
    </lineage>
</organism>
<dbReference type="STRING" id="404433.BTW07_16880"/>
<dbReference type="SUPFAM" id="SSF48452">
    <property type="entry name" value="TPR-like"/>
    <property type="match status" value="1"/>
</dbReference>
<evidence type="ECO:0000256" key="1">
    <source>
        <dbReference type="ARBA" id="ARBA00005857"/>
    </source>
</evidence>